<sequence length="422" mass="47730">MTTNTTDPKAARAQLRQEISALIKPYTSTLPQPPFSTGELIVMALVCRDKQSLKAADIMHWIVKQLRFYRNRALEEYSQRIERIWSETKVVVPGFNEALCHYDLPVTRTLGPRSERSDHFTYSITTAAARLYLRSYLANGSTGKFPFLRLPAELRNHIYELTFSFADGPGLSVNKSGGLSMLVQHPGDDSYAKDWWPGNRGRYDVRQLPPLPEILALLLVCKQVFGEALPYFYQLNPLHVTSLENLTALAQRMPPSRLEHLNHLSIELDAHYRYANDVESYRRFPQTVKALGAIKDLKTLEIETNDKMWLSMRPANRQALGRKTLFKKFAQIPGMKKLAELAVSAGSFNLRGEAPELRKYLDSEMEMIKKARDKQDGNQDADSGKGKKRKATAEDTDAPSGGKKRTRRMKQAVSSPQEGDAA</sequence>
<feature type="domain" description="DUF7730" evidence="2">
    <location>
        <begin position="147"/>
        <end position="311"/>
    </location>
</feature>
<dbReference type="RefSeq" id="XP_047756257.1">
    <property type="nucleotide sequence ID" value="XM_047900992.1"/>
</dbReference>
<dbReference type="OrthoDB" id="3905718at2759"/>
<dbReference type="InterPro" id="IPR038883">
    <property type="entry name" value="AN11006-like"/>
</dbReference>
<keyword evidence="4" id="KW-1185">Reference proteome</keyword>
<protein>
    <recommendedName>
        <fullName evidence="2">DUF7730 domain-containing protein</fullName>
    </recommendedName>
</protein>
<feature type="compositionally biased region" description="Polar residues" evidence="1">
    <location>
        <begin position="412"/>
        <end position="422"/>
    </location>
</feature>
<reference evidence="3" key="2">
    <citation type="journal article" date="2022" name="Microb. Genom.">
        <title>A chromosome-scale genome assembly of the tomato pathogen Cladosporium fulvum reveals a compartmentalized genome architecture and the presence of a dispensable chromosome.</title>
        <authorList>
            <person name="Zaccaron A.Z."/>
            <person name="Chen L.H."/>
            <person name="Samaras A."/>
            <person name="Stergiopoulos I."/>
        </authorList>
    </citation>
    <scope>NUCLEOTIDE SEQUENCE</scope>
    <source>
        <strain evidence="3">Race5_Kim</strain>
    </source>
</reference>
<dbReference type="Pfam" id="PF24864">
    <property type="entry name" value="DUF7730"/>
    <property type="match status" value="1"/>
</dbReference>
<dbReference type="OMA" id="HIYELTF"/>
<evidence type="ECO:0000313" key="4">
    <source>
        <dbReference type="Proteomes" id="UP000756132"/>
    </source>
</evidence>
<reference evidence="3" key="1">
    <citation type="submission" date="2021-12" db="EMBL/GenBank/DDBJ databases">
        <authorList>
            <person name="Zaccaron A."/>
            <person name="Stergiopoulos I."/>
        </authorList>
    </citation>
    <scope>NUCLEOTIDE SEQUENCE</scope>
    <source>
        <strain evidence="3">Race5_Kim</strain>
    </source>
</reference>
<dbReference type="GeneID" id="71981722"/>
<feature type="region of interest" description="Disordered" evidence="1">
    <location>
        <begin position="370"/>
        <end position="422"/>
    </location>
</feature>
<feature type="compositionally biased region" description="Basic and acidic residues" evidence="1">
    <location>
        <begin position="370"/>
        <end position="385"/>
    </location>
</feature>
<accession>A0A9Q8L6X2</accession>
<dbReference type="PANTHER" id="PTHR42085">
    <property type="entry name" value="F-BOX DOMAIN-CONTAINING PROTEIN"/>
    <property type="match status" value="1"/>
</dbReference>
<evidence type="ECO:0000313" key="3">
    <source>
        <dbReference type="EMBL" id="UJO11891.1"/>
    </source>
</evidence>
<dbReference type="Proteomes" id="UP000756132">
    <property type="component" value="Chromosome 1"/>
</dbReference>
<dbReference type="PANTHER" id="PTHR42085:SF2">
    <property type="entry name" value="F-BOX DOMAIN-CONTAINING PROTEIN"/>
    <property type="match status" value="1"/>
</dbReference>
<gene>
    <name evidence="3" type="ORF">CLAFUR5_01844</name>
</gene>
<name>A0A9Q8L6X2_PASFU</name>
<evidence type="ECO:0000259" key="2">
    <source>
        <dbReference type="Pfam" id="PF24864"/>
    </source>
</evidence>
<dbReference type="InterPro" id="IPR056632">
    <property type="entry name" value="DUF7730"/>
</dbReference>
<dbReference type="AlphaFoldDB" id="A0A9Q8L6X2"/>
<organism evidence="3 4">
    <name type="scientific">Passalora fulva</name>
    <name type="common">Tomato leaf mold</name>
    <name type="synonym">Cladosporium fulvum</name>
    <dbReference type="NCBI Taxonomy" id="5499"/>
    <lineage>
        <taxon>Eukaryota</taxon>
        <taxon>Fungi</taxon>
        <taxon>Dikarya</taxon>
        <taxon>Ascomycota</taxon>
        <taxon>Pezizomycotina</taxon>
        <taxon>Dothideomycetes</taxon>
        <taxon>Dothideomycetidae</taxon>
        <taxon>Mycosphaerellales</taxon>
        <taxon>Mycosphaerellaceae</taxon>
        <taxon>Fulvia</taxon>
    </lineage>
</organism>
<evidence type="ECO:0000256" key="1">
    <source>
        <dbReference type="SAM" id="MobiDB-lite"/>
    </source>
</evidence>
<proteinExistence type="predicted"/>
<dbReference type="EMBL" id="CP090163">
    <property type="protein sequence ID" value="UJO11891.1"/>
    <property type="molecule type" value="Genomic_DNA"/>
</dbReference>
<dbReference type="KEGG" id="ffu:CLAFUR5_01844"/>